<keyword evidence="3" id="KW-1185">Reference proteome</keyword>
<accession>A0AAE0PBT1</accession>
<feature type="transmembrane region" description="Helical" evidence="1">
    <location>
        <begin position="59"/>
        <end position="82"/>
    </location>
</feature>
<protein>
    <submittedName>
        <fullName evidence="2">Uncharacterized protein</fullName>
    </submittedName>
</protein>
<gene>
    <name evidence="2" type="ORF">B0T20DRAFT_246543</name>
</gene>
<proteinExistence type="predicted"/>
<evidence type="ECO:0000313" key="3">
    <source>
        <dbReference type="Proteomes" id="UP001281003"/>
    </source>
</evidence>
<reference evidence="2" key="1">
    <citation type="journal article" date="2023" name="Mol. Phylogenet. Evol.">
        <title>Genome-scale phylogeny and comparative genomics of the fungal order Sordariales.</title>
        <authorList>
            <person name="Hensen N."/>
            <person name="Bonometti L."/>
            <person name="Westerberg I."/>
            <person name="Brannstrom I.O."/>
            <person name="Guillou S."/>
            <person name="Cros-Aarteil S."/>
            <person name="Calhoun S."/>
            <person name="Haridas S."/>
            <person name="Kuo A."/>
            <person name="Mondo S."/>
            <person name="Pangilinan J."/>
            <person name="Riley R."/>
            <person name="LaButti K."/>
            <person name="Andreopoulos B."/>
            <person name="Lipzen A."/>
            <person name="Chen C."/>
            <person name="Yan M."/>
            <person name="Daum C."/>
            <person name="Ng V."/>
            <person name="Clum A."/>
            <person name="Steindorff A."/>
            <person name="Ohm R.A."/>
            <person name="Martin F."/>
            <person name="Silar P."/>
            <person name="Natvig D.O."/>
            <person name="Lalanne C."/>
            <person name="Gautier V."/>
            <person name="Ament-Velasquez S.L."/>
            <person name="Kruys A."/>
            <person name="Hutchinson M.I."/>
            <person name="Powell A.J."/>
            <person name="Barry K."/>
            <person name="Miller A.N."/>
            <person name="Grigoriev I.V."/>
            <person name="Debuchy R."/>
            <person name="Gladieux P."/>
            <person name="Hiltunen Thoren M."/>
            <person name="Johannesson H."/>
        </authorList>
    </citation>
    <scope>NUCLEOTIDE SEQUENCE</scope>
    <source>
        <strain evidence="2">FGSC 1904</strain>
    </source>
</reference>
<evidence type="ECO:0000313" key="2">
    <source>
        <dbReference type="EMBL" id="KAK3396978.1"/>
    </source>
</evidence>
<keyword evidence="1" id="KW-0812">Transmembrane</keyword>
<feature type="transmembrane region" description="Helical" evidence="1">
    <location>
        <begin position="94"/>
        <end position="118"/>
    </location>
</feature>
<dbReference type="Proteomes" id="UP001281003">
    <property type="component" value="Unassembled WGS sequence"/>
</dbReference>
<reference evidence="2" key="2">
    <citation type="submission" date="2023-07" db="EMBL/GenBank/DDBJ databases">
        <authorList>
            <consortium name="Lawrence Berkeley National Laboratory"/>
            <person name="Haridas S."/>
            <person name="Hensen N."/>
            <person name="Bonometti L."/>
            <person name="Westerberg I."/>
            <person name="Brannstrom I.O."/>
            <person name="Guillou S."/>
            <person name="Cros-Aarteil S."/>
            <person name="Calhoun S."/>
            <person name="Kuo A."/>
            <person name="Mondo S."/>
            <person name="Pangilinan J."/>
            <person name="Riley R."/>
            <person name="LaButti K."/>
            <person name="Andreopoulos B."/>
            <person name="Lipzen A."/>
            <person name="Chen C."/>
            <person name="Yanf M."/>
            <person name="Daum C."/>
            <person name="Ng V."/>
            <person name="Clum A."/>
            <person name="Steindorff A."/>
            <person name="Ohm R."/>
            <person name="Martin F."/>
            <person name="Silar P."/>
            <person name="Natvig D."/>
            <person name="Lalanne C."/>
            <person name="Gautier V."/>
            <person name="Ament-velasquez S.L."/>
            <person name="Kruys A."/>
            <person name="Hutchinson M.I."/>
            <person name="Powell A.J."/>
            <person name="Barry K."/>
            <person name="Miller A.N."/>
            <person name="Grigoriev I.V."/>
            <person name="Debuchy R."/>
            <person name="Gladieux P."/>
            <person name="Thoren M.H."/>
            <person name="Johannesson H."/>
        </authorList>
    </citation>
    <scope>NUCLEOTIDE SEQUENCE</scope>
    <source>
        <strain evidence="2">FGSC 1904</strain>
    </source>
</reference>
<evidence type="ECO:0000256" key="1">
    <source>
        <dbReference type="SAM" id="Phobius"/>
    </source>
</evidence>
<comment type="caution">
    <text evidence="2">The sequence shown here is derived from an EMBL/GenBank/DDBJ whole genome shotgun (WGS) entry which is preliminary data.</text>
</comment>
<name>A0AAE0PBT1_SORBR</name>
<dbReference type="AlphaFoldDB" id="A0AAE0PBT1"/>
<sequence length="282" mass="31812">MECQLQGIRLVNVVRLCWAYFRPPYYTHKRDAYHHLSIRLVSAPDGQAQPRGWVEYNGFVYHVWFYAAQLPLLPVVCPVLGHWGRLGAFSDFPFLFPCLPFPTVVFVLLNLPFLAALLHRSGYYPAISQLLTRAKCVFGLAALDLSSEHNHFVAEHITQPVLPTSFSGKSCLCGSTTKDGLSRCIAITSGWINKRGGATPQPYRKCAEPMNYAFAAESFGKCRAVVVRRQSYGTIHEGKPPKTCHTPHNHHYCSAASERHIPPWTQLNIASYTEQPYLHLDR</sequence>
<organism evidence="2 3">
    <name type="scientific">Sordaria brevicollis</name>
    <dbReference type="NCBI Taxonomy" id="83679"/>
    <lineage>
        <taxon>Eukaryota</taxon>
        <taxon>Fungi</taxon>
        <taxon>Dikarya</taxon>
        <taxon>Ascomycota</taxon>
        <taxon>Pezizomycotina</taxon>
        <taxon>Sordariomycetes</taxon>
        <taxon>Sordariomycetidae</taxon>
        <taxon>Sordariales</taxon>
        <taxon>Sordariaceae</taxon>
        <taxon>Sordaria</taxon>
    </lineage>
</organism>
<keyword evidence="1" id="KW-1133">Transmembrane helix</keyword>
<dbReference type="EMBL" id="JAUTDP010000008">
    <property type="protein sequence ID" value="KAK3396978.1"/>
    <property type="molecule type" value="Genomic_DNA"/>
</dbReference>
<keyword evidence="1" id="KW-0472">Membrane</keyword>